<keyword evidence="3 6" id="KW-0418">Kinase</keyword>
<organism evidence="6 7">
    <name type="scientific">Trifolium medium</name>
    <dbReference type="NCBI Taxonomy" id="97028"/>
    <lineage>
        <taxon>Eukaryota</taxon>
        <taxon>Viridiplantae</taxon>
        <taxon>Streptophyta</taxon>
        <taxon>Embryophyta</taxon>
        <taxon>Tracheophyta</taxon>
        <taxon>Spermatophyta</taxon>
        <taxon>Magnoliopsida</taxon>
        <taxon>eudicotyledons</taxon>
        <taxon>Gunneridae</taxon>
        <taxon>Pentapetalae</taxon>
        <taxon>rosids</taxon>
        <taxon>fabids</taxon>
        <taxon>Fabales</taxon>
        <taxon>Fabaceae</taxon>
        <taxon>Papilionoideae</taxon>
        <taxon>50 kb inversion clade</taxon>
        <taxon>NPAAA clade</taxon>
        <taxon>Hologalegina</taxon>
        <taxon>IRL clade</taxon>
        <taxon>Trifolieae</taxon>
        <taxon>Trifolium</taxon>
    </lineage>
</organism>
<evidence type="ECO:0000313" key="6">
    <source>
        <dbReference type="EMBL" id="MCI01247.1"/>
    </source>
</evidence>
<reference evidence="6 7" key="1">
    <citation type="journal article" date="2018" name="Front. Plant Sci.">
        <title>Red Clover (Trifolium pratense) and Zigzag Clover (T. medium) - A Picture of Genomic Similarities and Differences.</title>
        <authorList>
            <person name="Dluhosova J."/>
            <person name="Istvanek J."/>
            <person name="Nedelnik J."/>
            <person name="Repkova J."/>
        </authorList>
    </citation>
    <scope>NUCLEOTIDE SEQUENCE [LARGE SCALE GENOMIC DNA]</scope>
    <source>
        <strain evidence="7">cv. 10/8</strain>
        <tissue evidence="6">Leaf</tissue>
    </source>
</reference>
<protein>
    <submittedName>
        <fullName evidence="6">Diacylglycerol kinase 7-like</fullName>
    </submittedName>
</protein>
<accession>A0A392NMZ8</accession>
<evidence type="ECO:0000256" key="1">
    <source>
        <dbReference type="ARBA" id="ARBA00022679"/>
    </source>
</evidence>
<proteinExistence type="predicted"/>
<dbReference type="EMBL" id="LXQA010045631">
    <property type="protein sequence ID" value="MCI01247.1"/>
    <property type="molecule type" value="Genomic_DNA"/>
</dbReference>
<dbReference type="InterPro" id="IPR037607">
    <property type="entry name" value="DGK"/>
</dbReference>
<keyword evidence="2" id="KW-0547">Nucleotide-binding</keyword>
<sequence length="94" mass="10531">GLKNILRLHIKRVNSSEWEQIAIPKSVRAIVALNLHSYGSGRNPWGKPKPEYLEKKGFVEADVADGLLEIFGLKQGWHASFVMVDLITAKHIAQ</sequence>
<dbReference type="InterPro" id="IPR000756">
    <property type="entry name" value="Diacylglycerol_kin_accessory"/>
</dbReference>
<feature type="domain" description="Diacylglycerol kinase accessory" evidence="5">
    <location>
        <begin position="11"/>
        <end position="94"/>
    </location>
</feature>
<keyword evidence="7" id="KW-1185">Reference proteome</keyword>
<dbReference type="Pfam" id="PF00609">
    <property type="entry name" value="DAGK_acc"/>
    <property type="match status" value="1"/>
</dbReference>
<evidence type="ECO:0000256" key="2">
    <source>
        <dbReference type="ARBA" id="ARBA00022741"/>
    </source>
</evidence>
<dbReference type="GO" id="GO:0004143">
    <property type="term" value="F:ATP-dependent diacylglycerol kinase activity"/>
    <property type="evidence" value="ECO:0007669"/>
    <property type="project" value="InterPro"/>
</dbReference>
<keyword evidence="1" id="KW-0808">Transferase</keyword>
<comment type="caution">
    <text evidence="6">The sequence shown here is derived from an EMBL/GenBank/DDBJ whole genome shotgun (WGS) entry which is preliminary data.</text>
</comment>
<dbReference type="Proteomes" id="UP000265520">
    <property type="component" value="Unassembled WGS sequence"/>
</dbReference>
<evidence type="ECO:0000313" key="7">
    <source>
        <dbReference type="Proteomes" id="UP000265520"/>
    </source>
</evidence>
<dbReference type="GO" id="GO:0005524">
    <property type="term" value="F:ATP binding"/>
    <property type="evidence" value="ECO:0007669"/>
    <property type="project" value="UniProtKB-KW"/>
</dbReference>
<dbReference type="SUPFAM" id="SSF111331">
    <property type="entry name" value="NAD kinase/diacylglycerol kinase-like"/>
    <property type="match status" value="1"/>
</dbReference>
<dbReference type="InterPro" id="IPR016064">
    <property type="entry name" value="NAD/diacylglycerol_kinase_sf"/>
</dbReference>
<feature type="non-terminal residue" evidence="6">
    <location>
        <position position="94"/>
    </location>
</feature>
<dbReference type="PANTHER" id="PTHR11255">
    <property type="entry name" value="DIACYLGLYCEROL KINASE"/>
    <property type="match status" value="1"/>
</dbReference>
<name>A0A392NMZ8_9FABA</name>
<evidence type="ECO:0000259" key="5">
    <source>
        <dbReference type="Pfam" id="PF00609"/>
    </source>
</evidence>
<evidence type="ECO:0000256" key="3">
    <source>
        <dbReference type="ARBA" id="ARBA00022777"/>
    </source>
</evidence>
<dbReference type="AlphaFoldDB" id="A0A392NMZ8"/>
<keyword evidence="4" id="KW-0067">ATP-binding</keyword>
<dbReference type="GO" id="GO:0016020">
    <property type="term" value="C:membrane"/>
    <property type="evidence" value="ECO:0007669"/>
    <property type="project" value="TreeGrafter"/>
</dbReference>
<evidence type="ECO:0000256" key="4">
    <source>
        <dbReference type="ARBA" id="ARBA00022840"/>
    </source>
</evidence>
<feature type="non-terminal residue" evidence="6">
    <location>
        <position position="1"/>
    </location>
</feature>
<dbReference type="GO" id="GO:0007200">
    <property type="term" value="P:phospholipase C-activating G protein-coupled receptor signaling pathway"/>
    <property type="evidence" value="ECO:0007669"/>
    <property type="project" value="InterPro"/>
</dbReference>
<dbReference type="PANTHER" id="PTHR11255:SF96">
    <property type="entry name" value="DIACYLGLYCEROL KINASE"/>
    <property type="match status" value="1"/>
</dbReference>